<gene>
    <name evidence="1" type="ORF">QCA50_008453</name>
</gene>
<evidence type="ECO:0008006" key="3">
    <source>
        <dbReference type="Google" id="ProtNLM"/>
    </source>
</evidence>
<dbReference type="EMBL" id="JASBNA010000011">
    <property type="protein sequence ID" value="KAK7688083.1"/>
    <property type="molecule type" value="Genomic_DNA"/>
</dbReference>
<sequence>MHVSTHIPALPQEMLDHIVDYLEKDKPSLLSCTLATRRLLVSSQRHLFRVLRLSRKENVEYGDWKPFFLEHPHLTSYVRTIIVIGTPDTKTRYDCFDNPAGPFCACVLSDILPHFPRVEVVAIDGVSLECVPSCETTLNPLFSPIKGLVCLDLTDVYQTKVEGISQFIRLLKLFSEIPVIHIVDLSLGCDSDESVETTVMREVAKLPSDWKPQIEELIISVGDVGRFDFLARLLTAVGCLTNLQQLEIVFRSWGDYGPTVSLIKASEKTLVRLCLDLAHTIDDHVDAGEEEELIMNPIDPIRWKGFGLASCLSLAYFEVSVILRELPEAEFFPNIQPNVRAFQYMLDQISDGPRNIKTLSIFIRLVDDTYVDIISQNYDWDRLATLVYCPNTFPNLQTVDLVLLAEDDDFRDAANECFKIVCKALRPKKASKRKHIFHISCQQGDYDELVRAS</sequence>
<keyword evidence="2" id="KW-1185">Reference proteome</keyword>
<accession>A0AAW0GDP3</accession>
<proteinExistence type="predicted"/>
<comment type="caution">
    <text evidence="1">The sequence shown here is derived from an EMBL/GenBank/DDBJ whole genome shotgun (WGS) entry which is preliminary data.</text>
</comment>
<evidence type="ECO:0000313" key="1">
    <source>
        <dbReference type="EMBL" id="KAK7688083.1"/>
    </source>
</evidence>
<protein>
    <recommendedName>
        <fullName evidence="3">F-box domain-containing protein</fullName>
    </recommendedName>
</protein>
<dbReference type="AlphaFoldDB" id="A0AAW0GDP3"/>
<evidence type="ECO:0000313" key="2">
    <source>
        <dbReference type="Proteomes" id="UP001385951"/>
    </source>
</evidence>
<dbReference type="Proteomes" id="UP001385951">
    <property type="component" value="Unassembled WGS sequence"/>
</dbReference>
<organism evidence="1 2">
    <name type="scientific">Cerrena zonata</name>
    <dbReference type="NCBI Taxonomy" id="2478898"/>
    <lineage>
        <taxon>Eukaryota</taxon>
        <taxon>Fungi</taxon>
        <taxon>Dikarya</taxon>
        <taxon>Basidiomycota</taxon>
        <taxon>Agaricomycotina</taxon>
        <taxon>Agaricomycetes</taxon>
        <taxon>Polyporales</taxon>
        <taxon>Cerrenaceae</taxon>
        <taxon>Cerrena</taxon>
    </lineage>
</organism>
<name>A0AAW0GDP3_9APHY</name>
<reference evidence="1 2" key="1">
    <citation type="submission" date="2022-09" db="EMBL/GenBank/DDBJ databases">
        <authorList>
            <person name="Palmer J.M."/>
        </authorList>
    </citation>
    <scope>NUCLEOTIDE SEQUENCE [LARGE SCALE GENOMIC DNA]</scope>
    <source>
        <strain evidence="1 2">DSM 7382</strain>
    </source>
</reference>